<evidence type="ECO:0000313" key="3">
    <source>
        <dbReference type="EMBL" id="EAT92147.1"/>
    </source>
</evidence>
<organism evidence="3 4">
    <name type="scientific">Phaeosphaeria nodorum (strain SN15 / ATCC MYA-4574 / FGSC 10173)</name>
    <name type="common">Glume blotch fungus</name>
    <name type="synonym">Parastagonospora nodorum</name>
    <dbReference type="NCBI Taxonomy" id="321614"/>
    <lineage>
        <taxon>Eukaryota</taxon>
        <taxon>Fungi</taxon>
        <taxon>Dikarya</taxon>
        <taxon>Ascomycota</taxon>
        <taxon>Pezizomycotina</taxon>
        <taxon>Dothideomycetes</taxon>
        <taxon>Pleosporomycetidae</taxon>
        <taxon>Pleosporales</taxon>
        <taxon>Pleosporineae</taxon>
        <taxon>Phaeosphaeriaceae</taxon>
        <taxon>Parastagonospora</taxon>
    </lineage>
</organism>
<dbReference type="VEuPathDB" id="FungiDB:JI435_006520"/>
<dbReference type="Proteomes" id="UP000001055">
    <property type="component" value="Unassembled WGS sequence"/>
</dbReference>
<dbReference type="EMBL" id="CH445325">
    <property type="protein sequence ID" value="EAT92147.1"/>
    <property type="molecule type" value="Genomic_DNA"/>
</dbReference>
<accession>Q0V5R2</accession>
<sequence>MTATGSSLPTAWLAPPPGLLPTNQKVKITPVPIAISATIALIIGALVMLLFNRKHKDVYLSDKPAPVPKKEEPKAPAEDNPLHISSPVEVRVPSAVQYALSHINPPTYQHPYRPPPTFPRAYQSQTQVSEWRPSGQKLDAMLGVDHRDWQHDGRMSPRRTSYIASGLPRRAYDYGSDDGTLRDDEKNSAYVPFNASEFDYEQQEKSGHGGLDSSHISEDEGSVDSVEEFGKRQRAFAAKFPLGDPY</sequence>
<evidence type="ECO:0000313" key="4">
    <source>
        <dbReference type="Proteomes" id="UP000001055"/>
    </source>
</evidence>
<dbReference type="GeneID" id="5968269"/>
<dbReference type="AlphaFoldDB" id="Q0V5R2"/>
<feature type="region of interest" description="Disordered" evidence="1">
    <location>
        <begin position="198"/>
        <end position="228"/>
    </location>
</feature>
<proteinExistence type="predicted"/>
<evidence type="ECO:0000256" key="2">
    <source>
        <dbReference type="SAM" id="Phobius"/>
    </source>
</evidence>
<gene>
    <name evidence="3" type="ORF">SNOG_00652</name>
</gene>
<feature type="region of interest" description="Disordered" evidence="1">
    <location>
        <begin position="60"/>
        <end position="82"/>
    </location>
</feature>
<keyword evidence="2" id="KW-0472">Membrane</keyword>
<dbReference type="InParanoid" id="Q0V5R2"/>
<keyword evidence="2" id="KW-0812">Transmembrane</keyword>
<reference evidence="4" key="1">
    <citation type="journal article" date="2007" name="Plant Cell">
        <title>Dothideomycete-plant interactions illuminated by genome sequencing and EST analysis of the wheat pathogen Stagonospora nodorum.</title>
        <authorList>
            <person name="Hane J.K."/>
            <person name="Lowe R.G."/>
            <person name="Solomon P.S."/>
            <person name="Tan K.C."/>
            <person name="Schoch C.L."/>
            <person name="Spatafora J.W."/>
            <person name="Crous P.W."/>
            <person name="Kodira C."/>
            <person name="Birren B.W."/>
            <person name="Galagan J.E."/>
            <person name="Torriani S.F."/>
            <person name="McDonald B.A."/>
            <person name="Oliver R.P."/>
        </authorList>
    </citation>
    <scope>NUCLEOTIDE SEQUENCE [LARGE SCALE GENOMIC DNA]</scope>
    <source>
        <strain evidence="4">SN15 / ATCC MYA-4574 / FGSC 10173</strain>
    </source>
</reference>
<feature type="transmembrane region" description="Helical" evidence="2">
    <location>
        <begin position="31"/>
        <end position="51"/>
    </location>
</feature>
<protein>
    <submittedName>
        <fullName evidence="3">Uncharacterized protein</fullName>
    </submittedName>
</protein>
<keyword evidence="2" id="KW-1133">Transmembrane helix</keyword>
<feature type="compositionally biased region" description="Basic and acidic residues" evidence="1">
    <location>
        <begin position="68"/>
        <end position="81"/>
    </location>
</feature>
<dbReference type="HOGENOM" id="CLU_1129421_0_0_1"/>
<dbReference type="KEGG" id="pno:SNOG_00652"/>
<name>Q0V5R2_PHANO</name>
<dbReference type="RefSeq" id="XP_001791333.1">
    <property type="nucleotide sequence ID" value="XM_001791281.1"/>
</dbReference>
<evidence type="ECO:0000256" key="1">
    <source>
        <dbReference type="SAM" id="MobiDB-lite"/>
    </source>
</evidence>